<organism evidence="1 2">
    <name type="scientific">Mycena rosella</name>
    <name type="common">Pink bonnet</name>
    <name type="synonym">Agaricus rosellus</name>
    <dbReference type="NCBI Taxonomy" id="1033263"/>
    <lineage>
        <taxon>Eukaryota</taxon>
        <taxon>Fungi</taxon>
        <taxon>Dikarya</taxon>
        <taxon>Basidiomycota</taxon>
        <taxon>Agaricomycotina</taxon>
        <taxon>Agaricomycetes</taxon>
        <taxon>Agaricomycetidae</taxon>
        <taxon>Agaricales</taxon>
        <taxon>Marasmiineae</taxon>
        <taxon>Mycenaceae</taxon>
        <taxon>Mycena</taxon>
    </lineage>
</organism>
<dbReference type="EMBL" id="JARKIE010000187">
    <property type="protein sequence ID" value="KAJ7669570.1"/>
    <property type="molecule type" value="Genomic_DNA"/>
</dbReference>
<accession>A0AAD7G5G1</accession>
<dbReference type="Proteomes" id="UP001221757">
    <property type="component" value="Unassembled WGS sequence"/>
</dbReference>
<reference evidence="1" key="1">
    <citation type="submission" date="2023-03" db="EMBL/GenBank/DDBJ databases">
        <title>Massive genome expansion in bonnet fungi (Mycena s.s.) driven by repeated elements and novel gene families across ecological guilds.</title>
        <authorList>
            <consortium name="Lawrence Berkeley National Laboratory"/>
            <person name="Harder C.B."/>
            <person name="Miyauchi S."/>
            <person name="Viragh M."/>
            <person name="Kuo A."/>
            <person name="Thoen E."/>
            <person name="Andreopoulos B."/>
            <person name="Lu D."/>
            <person name="Skrede I."/>
            <person name="Drula E."/>
            <person name="Henrissat B."/>
            <person name="Morin E."/>
            <person name="Kohler A."/>
            <person name="Barry K."/>
            <person name="LaButti K."/>
            <person name="Morin E."/>
            <person name="Salamov A."/>
            <person name="Lipzen A."/>
            <person name="Mereny Z."/>
            <person name="Hegedus B."/>
            <person name="Baldrian P."/>
            <person name="Stursova M."/>
            <person name="Weitz H."/>
            <person name="Taylor A."/>
            <person name="Grigoriev I.V."/>
            <person name="Nagy L.G."/>
            <person name="Martin F."/>
            <person name="Kauserud H."/>
        </authorList>
    </citation>
    <scope>NUCLEOTIDE SEQUENCE</scope>
    <source>
        <strain evidence="1">CBHHK067</strain>
    </source>
</reference>
<evidence type="ECO:0000313" key="1">
    <source>
        <dbReference type="EMBL" id="KAJ7669570.1"/>
    </source>
</evidence>
<name>A0AAD7G5G1_MYCRO</name>
<proteinExistence type="predicted"/>
<dbReference type="AlphaFoldDB" id="A0AAD7G5G1"/>
<comment type="caution">
    <text evidence="1">The sequence shown here is derived from an EMBL/GenBank/DDBJ whole genome shotgun (WGS) entry which is preliminary data.</text>
</comment>
<sequence>MHLPTTTDFGGHYAEHDMNSCTIASFKLLGSTNMGRPSLDYLLDPPEEHVVDEPTPVTSDASIVAQVRHEAAVERGEIIEIDDEDEESEDEQKSPEMTTAEVMKLCRTHKTVCLLKGDLTQSMELLHTLRQFRGNIQREETKNARQLTLSEAWGASSNK</sequence>
<gene>
    <name evidence="1" type="ORF">B0H17DRAFT_1142133</name>
</gene>
<keyword evidence="2" id="KW-1185">Reference proteome</keyword>
<protein>
    <submittedName>
        <fullName evidence="1">Uncharacterized protein</fullName>
    </submittedName>
</protein>
<evidence type="ECO:0000313" key="2">
    <source>
        <dbReference type="Proteomes" id="UP001221757"/>
    </source>
</evidence>